<proteinExistence type="predicted"/>
<name>A0A3N5A227_9MICO</name>
<comment type="caution">
    <text evidence="4">The sequence shown here is derived from an EMBL/GenBank/DDBJ whole genome shotgun (WGS) entry which is preliminary data.</text>
</comment>
<dbReference type="PANTHER" id="PTHR34473:SF2">
    <property type="entry name" value="UPF0699 TRANSMEMBRANE PROTEIN YDBT"/>
    <property type="match status" value="1"/>
</dbReference>
<feature type="transmembrane region" description="Helical" evidence="2">
    <location>
        <begin position="258"/>
        <end position="276"/>
    </location>
</feature>
<feature type="domain" description="YdbS-like PH" evidence="3">
    <location>
        <begin position="410"/>
        <end position="484"/>
    </location>
</feature>
<feature type="domain" description="YdbS-like PH" evidence="3">
    <location>
        <begin position="113"/>
        <end position="192"/>
    </location>
</feature>
<evidence type="ECO:0000313" key="4">
    <source>
        <dbReference type="EMBL" id="RPF27385.1"/>
    </source>
</evidence>
<feature type="transmembrane region" description="Helical" evidence="2">
    <location>
        <begin position="50"/>
        <end position="69"/>
    </location>
</feature>
<dbReference type="OrthoDB" id="3190163at2"/>
<dbReference type="RefSeq" id="WP_123916902.1">
    <property type="nucleotide sequence ID" value="NZ_RKRA01000001.1"/>
</dbReference>
<evidence type="ECO:0000256" key="2">
    <source>
        <dbReference type="SAM" id="Phobius"/>
    </source>
</evidence>
<dbReference type="PANTHER" id="PTHR34473">
    <property type="entry name" value="UPF0699 TRANSMEMBRANE PROTEIN YDBS"/>
    <property type="match status" value="1"/>
</dbReference>
<dbReference type="EMBL" id="RKRA01000001">
    <property type="protein sequence ID" value="RPF27385.1"/>
    <property type="molecule type" value="Genomic_DNA"/>
</dbReference>
<evidence type="ECO:0000313" key="5">
    <source>
        <dbReference type="Proteomes" id="UP000280726"/>
    </source>
</evidence>
<dbReference type="PIRSF" id="PIRSF026631">
    <property type="entry name" value="UCP026631"/>
    <property type="match status" value="1"/>
</dbReference>
<gene>
    <name evidence="4" type="ORF">EDD32_1865</name>
</gene>
<organism evidence="4 5">
    <name type="scientific">Georgenia muralis</name>
    <dbReference type="NCBI Taxonomy" id="154117"/>
    <lineage>
        <taxon>Bacteria</taxon>
        <taxon>Bacillati</taxon>
        <taxon>Actinomycetota</taxon>
        <taxon>Actinomycetes</taxon>
        <taxon>Micrococcales</taxon>
        <taxon>Bogoriellaceae</taxon>
        <taxon>Georgenia</taxon>
    </lineage>
</organism>
<dbReference type="Pfam" id="PF03703">
    <property type="entry name" value="bPH_2"/>
    <property type="match status" value="3"/>
</dbReference>
<evidence type="ECO:0000259" key="3">
    <source>
        <dbReference type="Pfam" id="PF03703"/>
    </source>
</evidence>
<sequence length="530" mass="56416">MTLRPGDAADEPGTALSPTGADATLRGASDPDGGTAPGPQWRRVHRITPVLNAWKAVVALLFFLVWQVTDQLDTLPTDLWQTMGRYRGVALLVVLGLVVVVAAVATLYSVLAWRRTLFAVGTESVDLHTGILFRQQRHARLNRVQAVDVVQPLLGRLFGLAQVRVETAGGGGSNVVIGYVPEAEAQSLRNEIMARAAGVVVPAPGEVGAAPVAAAPERAVLEVPATRIIGGLLLSGGMIGFVLTVVGLVVAAVVVGSVAPVFGVLPALLGSGGYLWSRFAGEFGFRSALSPDGIRLRHGLLETRTQTLPPGRVQAVELSQALLWRRRGWWRVQVNVAGYGAETAGKNVVETVLLPVGDRGEALTSLWLVLPDLGVEDHRELLDAALGGAGGGAGFLTSPRRARWVDPLTWRRTGLRITGTAMVVRRGRLVRRVVVVPHERTQSLALSQGPLERRLGLADLHAHSVPGPVTPVVPHLDAELARDLLLEQARRARTARAAEGPEEWMRRVAVPRPDDVPGPAGDRPTRTGLG</sequence>
<keyword evidence="2" id="KW-0472">Membrane</keyword>
<protein>
    <submittedName>
        <fullName evidence="4">Putative membrane protein</fullName>
    </submittedName>
</protein>
<keyword evidence="2" id="KW-0812">Transmembrane</keyword>
<accession>A0A3N5A227</accession>
<feature type="transmembrane region" description="Helical" evidence="2">
    <location>
        <begin position="89"/>
        <end position="111"/>
    </location>
</feature>
<keyword evidence="5" id="KW-1185">Reference proteome</keyword>
<dbReference type="InterPro" id="IPR005182">
    <property type="entry name" value="YdbS-like_PH"/>
</dbReference>
<evidence type="ECO:0000256" key="1">
    <source>
        <dbReference type="SAM" id="MobiDB-lite"/>
    </source>
</evidence>
<keyword evidence="2" id="KW-1133">Transmembrane helix</keyword>
<reference evidence="4 5" key="1">
    <citation type="submission" date="2018-11" db="EMBL/GenBank/DDBJ databases">
        <title>Sequencing the genomes of 1000 actinobacteria strains.</title>
        <authorList>
            <person name="Klenk H.-P."/>
        </authorList>
    </citation>
    <scope>NUCLEOTIDE SEQUENCE [LARGE SCALE GENOMIC DNA]</scope>
    <source>
        <strain evidence="4 5">DSM 14418</strain>
    </source>
</reference>
<dbReference type="AlphaFoldDB" id="A0A3N5A227"/>
<feature type="domain" description="YdbS-like PH" evidence="3">
    <location>
        <begin position="288"/>
        <end position="349"/>
    </location>
</feature>
<feature type="region of interest" description="Disordered" evidence="1">
    <location>
        <begin position="509"/>
        <end position="530"/>
    </location>
</feature>
<feature type="transmembrane region" description="Helical" evidence="2">
    <location>
        <begin position="228"/>
        <end position="252"/>
    </location>
</feature>
<feature type="region of interest" description="Disordered" evidence="1">
    <location>
        <begin position="1"/>
        <end position="39"/>
    </location>
</feature>
<dbReference type="InterPro" id="IPR014529">
    <property type="entry name" value="UCP026631"/>
</dbReference>
<dbReference type="Proteomes" id="UP000280726">
    <property type="component" value="Unassembled WGS sequence"/>
</dbReference>